<evidence type="ECO:0000259" key="1">
    <source>
        <dbReference type="Pfam" id="PF13480"/>
    </source>
</evidence>
<dbReference type="PANTHER" id="PTHR36174:SF1">
    <property type="entry name" value="LIPID II:GLYCINE GLYCYLTRANSFERASE"/>
    <property type="match status" value="1"/>
</dbReference>
<dbReference type="InterPro" id="IPR038740">
    <property type="entry name" value="BioF2-like_GNAT_dom"/>
</dbReference>
<dbReference type="Gene3D" id="3.40.630.30">
    <property type="match status" value="1"/>
</dbReference>
<gene>
    <name evidence="2" type="ORF">THTE_2267</name>
</gene>
<organism evidence="2 3">
    <name type="scientific">Thermogutta terrifontis</name>
    <dbReference type="NCBI Taxonomy" id="1331910"/>
    <lineage>
        <taxon>Bacteria</taxon>
        <taxon>Pseudomonadati</taxon>
        <taxon>Planctomycetota</taxon>
        <taxon>Planctomycetia</taxon>
        <taxon>Pirellulales</taxon>
        <taxon>Thermoguttaceae</taxon>
        <taxon>Thermogutta</taxon>
    </lineage>
</organism>
<name>A0A286RFX8_9BACT</name>
<dbReference type="InterPro" id="IPR016181">
    <property type="entry name" value="Acyl_CoA_acyltransferase"/>
</dbReference>
<dbReference type="EMBL" id="CP018477">
    <property type="protein sequence ID" value="ASV74869.1"/>
    <property type="molecule type" value="Genomic_DNA"/>
</dbReference>
<dbReference type="Proteomes" id="UP000215086">
    <property type="component" value="Chromosome"/>
</dbReference>
<dbReference type="OrthoDB" id="9773932at2"/>
<keyword evidence="3" id="KW-1185">Reference proteome</keyword>
<dbReference type="NCBIfam" id="TIGR03019">
    <property type="entry name" value="pepcterm_femAB"/>
    <property type="match status" value="1"/>
</dbReference>
<evidence type="ECO:0000313" key="2">
    <source>
        <dbReference type="EMBL" id="ASV74869.1"/>
    </source>
</evidence>
<dbReference type="SUPFAM" id="SSF55729">
    <property type="entry name" value="Acyl-CoA N-acyltransferases (Nat)"/>
    <property type="match status" value="1"/>
</dbReference>
<proteinExistence type="predicted"/>
<dbReference type="AlphaFoldDB" id="A0A286RFX8"/>
<sequence>MPQTPCQDSNIQLLTAEDLPDAEAALETCYKASGTPFLSRHPRWLQVLREALGHRPFCLVACDRPGSHDSSERQTYLTILPLAHVRSPLFGSRLVSLPYVNYGGALGRPENASGLIREAVLLAERLGVRYLELRHDRPVEHPALPQAVTDKVHMRLALPDTVEALWKSLSPKVRNQIRKSEKLGLVVEWGREEFLTEFYRVFCHNMRDLGTPVFPRKLFAGILRAFPEAEIAIVRLKHRALAAGIVLHGSGVTEVPSASSLRKWNWTCANMGLYWAMLKRSIERGQAEFDFGRSTLESSTYRFKKQWGAQPHPAHWQYHVFRGSARDLRPDNPRFRFATAVWRRLPVWLTRCLGPWIVKGIP</sequence>
<accession>A0A286RFX8</accession>
<dbReference type="KEGG" id="ttf:THTE_2267"/>
<dbReference type="InterPro" id="IPR050644">
    <property type="entry name" value="PG_Glycine_Bridge_Synth"/>
</dbReference>
<dbReference type="PANTHER" id="PTHR36174">
    <property type="entry name" value="LIPID II:GLYCINE GLYCYLTRANSFERASE"/>
    <property type="match status" value="1"/>
</dbReference>
<dbReference type="InterPro" id="IPR017469">
    <property type="entry name" value="PEP-CTERM_FemAB-rel"/>
</dbReference>
<dbReference type="RefSeq" id="WP_095415074.1">
    <property type="nucleotide sequence ID" value="NZ_CP018477.1"/>
</dbReference>
<dbReference type="Pfam" id="PF13480">
    <property type="entry name" value="Acetyltransf_6"/>
    <property type="match status" value="1"/>
</dbReference>
<feature type="domain" description="BioF2-like acetyltransferase" evidence="1">
    <location>
        <begin position="172"/>
        <end position="304"/>
    </location>
</feature>
<protein>
    <recommendedName>
        <fullName evidence="1">BioF2-like acetyltransferase domain-containing protein</fullName>
    </recommendedName>
</protein>
<reference evidence="2 3" key="1">
    <citation type="journal article" name="Front. Microbiol.">
        <title>Sugar Metabolism of the First Thermophilic Planctomycete Thermogutta terrifontis: Comparative Genomic and Transcriptomic Approaches.</title>
        <authorList>
            <person name="Elcheninov A.G."/>
            <person name="Menzel P."/>
            <person name="Gudbergsdottir S.R."/>
            <person name="Slesarev A.I."/>
            <person name="Kadnikov V.V."/>
            <person name="Krogh A."/>
            <person name="Bonch-Osmolovskaya E.A."/>
            <person name="Peng X."/>
            <person name="Kublanov I.V."/>
        </authorList>
    </citation>
    <scope>NUCLEOTIDE SEQUENCE [LARGE SCALE GENOMIC DNA]</scope>
    <source>
        <strain evidence="2 3">R1</strain>
    </source>
</reference>
<evidence type="ECO:0000313" key="3">
    <source>
        <dbReference type="Proteomes" id="UP000215086"/>
    </source>
</evidence>